<dbReference type="GO" id="GO:0005929">
    <property type="term" value="C:cilium"/>
    <property type="evidence" value="ECO:0007669"/>
    <property type="project" value="TreeGrafter"/>
</dbReference>
<evidence type="ECO:0000256" key="9">
    <source>
        <dbReference type="SAM" id="Coils"/>
    </source>
</evidence>
<proteinExistence type="inferred from homology"/>
<keyword evidence="8" id="KW-0966">Cell projection</keyword>
<evidence type="ECO:0008006" key="11">
    <source>
        <dbReference type="Google" id="ProtNLM"/>
    </source>
</evidence>
<comment type="subcellular location">
    <subcellularLocation>
        <location evidence="1">Cytoplasm</location>
        <location evidence="1">Cytoskeleton</location>
        <location evidence="1">Flagellum axoneme</location>
    </subcellularLocation>
</comment>
<evidence type="ECO:0000256" key="3">
    <source>
        <dbReference type="ARBA" id="ARBA00022490"/>
    </source>
</evidence>
<sequence>MKFDKIDGKSNLYKSADQINNNITKLNNNNKSLQNLYNAKGVPRERPQFITTVPSGVFLDPPHEIAILLGLAKRTDSSPSSQNSLNSSETVKITDKPLVMYSYSSRPKVLNNRNYHADCTSGGRRVRSIEMNNGTVSYDRRDLQQLPYGNIMFDRRVVRGSMYANFTSPAEGLESQAKRRQEARRRAMARKKAKGFCAQGRMGTPPPVCGRQHEPVQTERYLEEIFDRPLETESWTQTDLFMDRPATPEYVPAKTGLDETTQIWPGELFDFDVEVVPILEVLVGKTVEQAMIEVLQEDELANIRAQQRRFLELRAAEKAEQERLEEQERRLVEEKERRIVEYEEALKLQKETEERVAAAMLSEGYIADLIPNVLDGLKDAGFLKDEIKEDVEKNFMPWLMREVKEELTKMVSSRDILGEIIREILENKADTYQSWGDHFAEIPREMPGKLRGWRRGKGGEARIKLNL</sequence>
<keyword evidence="6" id="KW-0969">Cilium</keyword>
<evidence type="ECO:0000256" key="2">
    <source>
        <dbReference type="ARBA" id="ARBA00006737"/>
    </source>
</evidence>
<keyword evidence="5" id="KW-0282">Flagellum</keyword>
<reference evidence="10" key="1">
    <citation type="journal article" date="2024" name="Gigascience">
        <title>Chromosome-level genome of the poultry shaft louse Menopon gallinae provides insight into the host-switching and adaptive evolution of parasitic lice.</title>
        <authorList>
            <person name="Xu Y."/>
            <person name="Ma L."/>
            <person name="Liu S."/>
            <person name="Liang Y."/>
            <person name="Liu Q."/>
            <person name="He Z."/>
            <person name="Tian L."/>
            <person name="Duan Y."/>
            <person name="Cai W."/>
            <person name="Li H."/>
            <person name="Song F."/>
        </authorList>
    </citation>
    <scope>NUCLEOTIDE SEQUENCE</scope>
    <source>
        <strain evidence="10">Cailab_2023a</strain>
    </source>
</reference>
<gene>
    <name evidence="10" type="ORF">PYX00_009283</name>
</gene>
<evidence type="ECO:0000256" key="8">
    <source>
        <dbReference type="ARBA" id="ARBA00023273"/>
    </source>
</evidence>
<evidence type="ECO:0000256" key="6">
    <source>
        <dbReference type="ARBA" id="ARBA00023069"/>
    </source>
</evidence>
<dbReference type="PANTHER" id="PTHR21648">
    <property type="entry name" value="FLAGELLAR RADIAL SPOKE PROTEIN 3"/>
    <property type="match status" value="1"/>
</dbReference>
<dbReference type="InterPro" id="IPR009290">
    <property type="entry name" value="Radial_spoke_3"/>
</dbReference>
<dbReference type="PANTHER" id="PTHR21648:SF0">
    <property type="entry name" value="RADIAL SPOKE HEAD PROTEIN 3 HOMOLOG"/>
    <property type="match status" value="1"/>
</dbReference>
<keyword evidence="4" id="KW-0597">Phosphoprotein</keyword>
<evidence type="ECO:0000256" key="1">
    <source>
        <dbReference type="ARBA" id="ARBA00004611"/>
    </source>
</evidence>
<comment type="caution">
    <text evidence="10">The sequence shown here is derived from an EMBL/GenBank/DDBJ whole genome shotgun (WGS) entry which is preliminary data.</text>
</comment>
<evidence type="ECO:0000256" key="7">
    <source>
        <dbReference type="ARBA" id="ARBA00023212"/>
    </source>
</evidence>
<accession>A0AAW2HBC7</accession>
<feature type="coiled-coil region" evidence="9">
    <location>
        <begin position="9"/>
        <end position="36"/>
    </location>
</feature>
<feature type="coiled-coil region" evidence="9">
    <location>
        <begin position="310"/>
        <end position="352"/>
    </location>
</feature>
<evidence type="ECO:0000313" key="10">
    <source>
        <dbReference type="EMBL" id="KAL0266846.1"/>
    </source>
</evidence>
<evidence type="ECO:0000256" key="5">
    <source>
        <dbReference type="ARBA" id="ARBA00022846"/>
    </source>
</evidence>
<organism evidence="10">
    <name type="scientific">Menopon gallinae</name>
    <name type="common">poultry shaft louse</name>
    <dbReference type="NCBI Taxonomy" id="328185"/>
    <lineage>
        <taxon>Eukaryota</taxon>
        <taxon>Metazoa</taxon>
        <taxon>Ecdysozoa</taxon>
        <taxon>Arthropoda</taxon>
        <taxon>Hexapoda</taxon>
        <taxon>Insecta</taxon>
        <taxon>Pterygota</taxon>
        <taxon>Neoptera</taxon>
        <taxon>Paraneoptera</taxon>
        <taxon>Psocodea</taxon>
        <taxon>Troctomorpha</taxon>
        <taxon>Phthiraptera</taxon>
        <taxon>Amblycera</taxon>
        <taxon>Menoponidae</taxon>
        <taxon>Menopon</taxon>
    </lineage>
</organism>
<keyword evidence="9" id="KW-0175">Coiled coil</keyword>
<dbReference type="AlphaFoldDB" id="A0AAW2HBC7"/>
<name>A0AAW2HBC7_9NEOP</name>
<dbReference type="EMBL" id="JARGDH010000005">
    <property type="protein sequence ID" value="KAL0266846.1"/>
    <property type="molecule type" value="Genomic_DNA"/>
</dbReference>
<protein>
    <recommendedName>
        <fullName evidence="11">Radial spoke head protein 3 homolog</fullName>
    </recommendedName>
</protein>
<dbReference type="Pfam" id="PF06098">
    <property type="entry name" value="Radial_spoke_3"/>
    <property type="match status" value="1"/>
</dbReference>
<keyword evidence="7" id="KW-0206">Cytoskeleton</keyword>
<evidence type="ECO:0000256" key="4">
    <source>
        <dbReference type="ARBA" id="ARBA00022553"/>
    </source>
</evidence>
<comment type="similarity">
    <text evidence="2">Belongs to the flagellar radial spoke RSP3 family.</text>
</comment>
<keyword evidence="3" id="KW-0963">Cytoplasm</keyword>